<keyword evidence="9" id="KW-0175">Coiled coil</keyword>
<evidence type="ECO:0000256" key="4">
    <source>
        <dbReference type="ARBA" id="ARBA00022801"/>
    </source>
</evidence>
<comment type="caution">
    <text evidence="13">The sequence shown here is derived from an EMBL/GenBank/DDBJ whole genome shotgun (WGS) entry which is preliminary data.</text>
</comment>
<dbReference type="InterPro" id="IPR017853">
    <property type="entry name" value="GH"/>
</dbReference>
<dbReference type="InterPro" id="IPR013783">
    <property type="entry name" value="Ig-like_fold"/>
</dbReference>
<dbReference type="InterPro" id="IPR018238">
    <property type="entry name" value="Glyco_hydro_14_CS"/>
</dbReference>
<keyword evidence="5 8" id="KW-0119">Carbohydrate metabolism</keyword>
<evidence type="ECO:0000313" key="14">
    <source>
        <dbReference type="Proteomes" id="UP001211065"/>
    </source>
</evidence>
<dbReference type="PRINTS" id="PR00750">
    <property type="entry name" value="BETAAMYLASE"/>
</dbReference>
<reference evidence="13" key="1">
    <citation type="submission" date="2020-05" db="EMBL/GenBank/DDBJ databases">
        <title>Phylogenomic resolution of chytrid fungi.</title>
        <authorList>
            <person name="Stajich J.E."/>
            <person name="Amses K."/>
            <person name="Simmons R."/>
            <person name="Seto K."/>
            <person name="Myers J."/>
            <person name="Bonds A."/>
            <person name="Quandt C.A."/>
            <person name="Barry K."/>
            <person name="Liu P."/>
            <person name="Grigoriev I."/>
            <person name="Longcore J.E."/>
            <person name="James T.Y."/>
        </authorList>
    </citation>
    <scope>NUCLEOTIDE SEQUENCE</scope>
    <source>
        <strain evidence="13">JEL0476</strain>
    </source>
</reference>
<dbReference type="InterPro" id="IPR032640">
    <property type="entry name" value="AMPK1_CBM"/>
</dbReference>
<feature type="coiled-coil region" evidence="9">
    <location>
        <begin position="1206"/>
        <end position="1282"/>
    </location>
</feature>
<dbReference type="PROSITE" id="PS00679">
    <property type="entry name" value="BETA_AMYLASE_2"/>
    <property type="match status" value="1"/>
</dbReference>
<evidence type="ECO:0000256" key="7">
    <source>
        <dbReference type="ARBA" id="ARBA00023326"/>
    </source>
</evidence>
<dbReference type="Gene3D" id="3.20.20.80">
    <property type="entry name" value="Glycosidases"/>
    <property type="match status" value="1"/>
</dbReference>
<keyword evidence="6 8" id="KW-0326">Glycosidase</keyword>
<feature type="coiled-coil region" evidence="9">
    <location>
        <begin position="1670"/>
        <end position="1711"/>
    </location>
</feature>
<dbReference type="InterPro" id="IPR001554">
    <property type="entry name" value="Glyco_hydro_14"/>
</dbReference>
<dbReference type="SUPFAM" id="SSF49452">
    <property type="entry name" value="Starch-binding domain-like"/>
    <property type="match status" value="1"/>
</dbReference>
<dbReference type="GO" id="GO:0016161">
    <property type="term" value="F:beta-amylase activity"/>
    <property type="evidence" value="ECO:0007669"/>
    <property type="project" value="UniProtKB-EC"/>
</dbReference>
<evidence type="ECO:0000259" key="12">
    <source>
        <dbReference type="Pfam" id="PF16561"/>
    </source>
</evidence>
<dbReference type="GO" id="GO:0005737">
    <property type="term" value="C:cytoplasm"/>
    <property type="evidence" value="ECO:0007669"/>
    <property type="project" value="TreeGrafter"/>
</dbReference>
<dbReference type="SUPFAM" id="SSF81296">
    <property type="entry name" value="E set domains"/>
    <property type="match status" value="1"/>
</dbReference>
<dbReference type="PANTHER" id="PTHR16275:SF8">
    <property type="entry name" value="COILED-COIL DOMAIN-CONTAINING PROTEIN 40"/>
    <property type="match status" value="1"/>
</dbReference>
<feature type="coiled-coil region" evidence="9">
    <location>
        <begin position="1484"/>
        <end position="1511"/>
    </location>
</feature>
<dbReference type="InterPro" id="IPR002044">
    <property type="entry name" value="CBM20"/>
</dbReference>
<dbReference type="Pfam" id="PF00686">
    <property type="entry name" value="CBM_20"/>
    <property type="match status" value="1"/>
</dbReference>
<proteinExistence type="inferred from homology"/>
<dbReference type="GO" id="GO:2001070">
    <property type="term" value="F:starch binding"/>
    <property type="evidence" value="ECO:0007669"/>
    <property type="project" value="InterPro"/>
</dbReference>
<evidence type="ECO:0000256" key="3">
    <source>
        <dbReference type="ARBA" id="ARBA00012594"/>
    </source>
</evidence>
<gene>
    <name evidence="13" type="primary">CCDC40</name>
    <name evidence="13" type="ORF">HK099_007781</name>
</gene>
<dbReference type="EMBL" id="JADGJW010000079">
    <property type="protein sequence ID" value="KAJ3224844.1"/>
    <property type="molecule type" value="Genomic_DNA"/>
</dbReference>
<feature type="coiled-coil region" evidence="9">
    <location>
        <begin position="1353"/>
        <end position="1408"/>
    </location>
</feature>
<dbReference type="PANTHER" id="PTHR16275">
    <property type="entry name" value="COILED-COIL DOMAIN-CONTAINING PROTEIN 40"/>
    <property type="match status" value="1"/>
</dbReference>
<feature type="domain" description="AMP-activated protein kinase glycogen-binding" evidence="12">
    <location>
        <begin position="35"/>
        <end position="106"/>
    </location>
</feature>
<comment type="similarity">
    <text evidence="2 8">Belongs to the glycosyl hydrolase 14 family.</text>
</comment>
<name>A0AAD5U545_9FUNG</name>
<dbReference type="InterPro" id="IPR014756">
    <property type="entry name" value="Ig_E-set"/>
</dbReference>
<accession>A0AAD5U545</accession>
<dbReference type="InterPro" id="IPR013784">
    <property type="entry name" value="Carb-bd-like_fold"/>
</dbReference>
<feature type="coiled-coil region" evidence="9">
    <location>
        <begin position="1537"/>
        <end position="1585"/>
    </location>
</feature>
<evidence type="ECO:0000256" key="9">
    <source>
        <dbReference type="SAM" id="Coils"/>
    </source>
</evidence>
<keyword evidence="4 8" id="KW-0378">Hydrolase</keyword>
<evidence type="ECO:0000256" key="6">
    <source>
        <dbReference type="ARBA" id="ARBA00023295"/>
    </source>
</evidence>
<evidence type="ECO:0000256" key="10">
    <source>
        <dbReference type="SAM" id="SignalP"/>
    </source>
</evidence>
<dbReference type="Pfam" id="PF16561">
    <property type="entry name" value="AMPK1_CBM"/>
    <property type="match status" value="1"/>
</dbReference>
<feature type="coiled-coil region" evidence="9">
    <location>
        <begin position="1024"/>
        <end position="1135"/>
    </location>
</feature>
<dbReference type="SUPFAM" id="SSF51445">
    <property type="entry name" value="(Trans)glycosidases"/>
    <property type="match status" value="1"/>
</dbReference>
<feature type="domain" description="CBM20" evidence="11">
    <location>
        <begin position="565"/>
        <end position="620"/>
    </location>
</feature>
<dbReference type="Proteomes" id="UP001211065">
    <property type="component" value="Unassembled WGS sequence"/>
</dbReference>
<evidence type="ECO:0000256" key="8">
    <source>
        <dbReference type="RuleBase" id="RU000509"/>
    </source>
</evidence>
<dbReference type="EC" id="3.2.1.2" evidence="3 8"/>
<dbReference type="GO" id="GO:0035082">
    <property type="term" value="P:axoneme assembly"/>
    <property type="evidence" value="ECO:0007669"/>
    <property type="project" value="InterPro"/>
</dbReference>
<feature type="chain" id="PRO_5042075854" description="Beta-amylase" evidence="10">
    <location>
        <begin position="19"/>
        <end position="1796"/>
    </location>
</feature>
<dbReference type="InterPro" id="IPR037386">
    <property type="entry name" value="CCDC40"/>
</dbReference>
<evidence type="ECO:0000313" key="13">
    <source>
        <dbReference type="EMBL" id="KAJ3224844.1"/>
    </source>
</evidence>
<keyword evidence="10" id="KW-0732">Signal</keyword>
<evidence type="ECO:0000256" key="1">
    <source>
        <dbReference type="ARBA" id="ARBA00000546"/>
    </source>
</evidence>
<protein>
    <recommendedName>
        <fullName evidence="3 8">Beta-amylase</fullName>
        <ecNumber evidence="3 8">3.2.1.2</ecNumber>
    </recommendedName>
</protein>
<evidence type="ECO:0000259" key="11">
    <source>
        <dbReference type="Pfam" id="PF00686"/>
    </source>
</evidence>
<sequence length="1796" mass="204078">MVFKIAVTVLITLNLVLAQGFPATAITLNNPVSANAKSVFLTGDFDNWSGRTIAMTLANKWTATVNIDRTVDHQYKFVVDGKWTLDADAPKIGDGRGNTNNFLKAEPYLSTTVISSTTTVSSTSTSSSTVIPTPTNVVRTYRAEALGPLEKITDFGKFNNDLQIAKAAGVEAFATDIWWGFVETYDQVFDWSYYDQVSAAVINAGLKWIPIMSTHQCGGYNQPCDIPVPAFTGLSSKPEYQYFDIYGTAIAEAFSPWSGDYPIKQYSEFYSAFATQYARYNSSIVRIDLSGGASGELRYPSYTKNWKYPARGQIQAYGTAAVSSFRNWVLKKYGNLAAINSAWGSSLNNINQITPPCDTLTQPTTFGPCANAPISDTFFKTGYKSNYGVDFGNWYQGSLIDYSAQLSSIAHEAFGNIFPKAHIAMKISGVHWQYSNQVEPRSAEKCAGYWDYSVLLKAMKSQDLETTFTAIERDDVPGAPEYSGAHSLPIEFFGLCDKIGAKCGGENALEIFDAGGNPYSNMREILTNFKVLSLTFLRFNYLVNNLDNIQGFSTYVSTIVPEKQAIFFKVANVNVGQNQRVAIVGNVPTFGSGNTQNGFLLQKYCENNQCFWIGTAKVPITEGNQINISLFITNGGSRQCGSFQVNLNTKSTMISVNQGVSDSQHNGIRYISVESNDNNEMKNMQESINENISQTSPPEIENNEDVSSEVLVDSLKADTENIPLTINEESIEKAAFIEEKVTADYKNSTDYNDTTDYKDSADFKVTTEFNDSANEKVSDESNLINVFSTSTFVEESNRKPQTAKTETEVLQNSDLKDILDSITLKPDAAEDKTLDFGITINDSELMEDIGNEVNLKNSLPELPLKSITPKRVETTEKNFTEPHLPVISRPHTSDEDLLLELKKESIAQQINQGEQEINERLLKIRENVDAQEEVEEDEEGDDDALLDPNHPLMSRVQDALYKQLSEQNVKLDLDIKEKEESVKKVIKKREDIGVELYSVQQQLARLQSILEGTEQSSSQMIGFKEEAERKKRLLNSRQKEQTDKWNSHNKNLEQHKNELEKMQQTLKQVKLYSDELASKIMVAKRTTLKSEADIIKQEMEKKRQDYHIDNLTEQLRKLQEQRALYETQFVAQQQETKAALETLQDASVEMEAIQYEKRQLLHQWKSSLIGLQRRDEVLEQIKDGIKTNNNQIINLKGEISGFKLMLKKAAEESEALTLLMNKLDGEVNMLKRQINSVNDSKDKLKESYSVFSKSLSQTEQELAQVLQERQVLQLEVNALQKSTQKTMLQTQKLENEVNEQLQSQVSIEKGTVGTKKDSKKLFQLVHEKESLIALTQNDLSLVKLDSLNISLRLSQMKENLKKLDNDLSKKNESIEKYELEIRRRNDELGKKQSEMDLLNKKYDQLTGKNQDDSMGPLEATIHNVTKSIEAREKECTQLSQFWIKAQNELVSLSKKSADLTESTKDFKIRLTVLNRKKMVVESHFDTQIKEIRDHQKNIRQLQNEMVRVNTLLYSQASDHNKLEENNLTLELEYRAKLKTAEMESIQMESNIEHIKEEKEKALVGIIEAERQMMLWEKKIQLAKETQAALDPNIGASEIREMTVEIHRMKLRYSSMLKVQEKMISEMEKSVFRRETISIRTKTKGSGGGQFQLQKNIQDITKKIRQTSFDVSECENETRNLKEEIIKCNSQIEEASEICRKLEDKEMELFNKLEEEATKKSLGTGFTLVFQRQCKRFEDVKEKKYQPLFRDPVVRRVELLRQKEKLERIHEILKKLKNEGSPQLQKLFNAVESYAKV</sequence>
<keyword evidence="14" id="KW-1185">Reference proteome</keyword>
<dbReference type="GO" id="GO:0000272">
    <property type="term" value="P:polysaccharide catabolic process"/>
    <property type="evidence" value="ECO:0007669"/>
    <property type="project" value="UniProtKB-KW"/>
</dbReference>
<evidence type="ECO:0000256" key="5">
    <source>
        <dbReference type="ARBA" id="ARBA00023277"/>
    </source>
</evidence>
<comment type="catalytic activity">
    <reaction evidence="1 8">
        <text>Hydrolysis of (1-&gt;4)-alpha-D-glucosidic linkages in polysaccharides so as to remove successive maltose units from the non-reducing ends of the chains.</text>
        <dbReference type="EC" id="3.2.1.2"/>
    </reaction>
</comment>
<dbReference type="Gene3D" id="2.60.40.10">
    <property type="entry name" value="Immunoglobulins"/>
    <property type="match status" value="2"/>
</dbReference>
<keyword evidence="7 8" id="KW-0624">Polysaccharide degradation</keyword>
<dbReference type="CDD" id="cd02859">
    <property type="entry name" value="E_set_AMPKbeta_like_N"/>
    <property type="match status" value="1"/>
</dbReference>
<feature type="signal peptide" evidence="10">
    <location>
        <begin position="1"/>
        <end position="18"/>
    </location>
</feature>
<dbReference type="Pfam" id="PF01373">
    <property type="entry name" value="Glyco_hydro_14"/>
    <property type="match status" value="1"/>
</dbReference>
<organism evidence="13 14">
    <name type="scientific">Clydaea vesicula</name>
    <dbReference type="NCBI Taxonomy" id="447962"/>
    <lineage>
        <taxon>Eukaryota</taxon>
        <taxon>Fungi</taxon>
        <taxon>Fungi incertae sedis</taxon>
        <taxon>Chytridiomycota</taxon>
        <taxon>Chytridiomycota incertae sedis</taxon>
        <taxon>Chytridiomycetes</taxon>
        <taxon>Lobulomycetales</taxon>
        <taxon>Lobulomycetaceae</taxon>
        <taxon>Clydaea</taxon>
    </lineage>
</organism>
<evidence type="ECO:0000256" key="2">
    <source>
        <dbReference type="ARBA" id="ARBA00005652"/>
    </source>
</evidence>